<name>A0AAW0K6E7_QUESU</name>
<protein>
    <submittedName>
        <fullName evidence="1">Uncharacterized protein</fullName>
    </submittedName>
</protein>
<reference evidence="1 2" key="1">
    <citation type="journal article" date="2018" name="Sci. Data">
        <title>The draft genome sequence of cork oak.</title>
        <authorList>
            <person name="Ramos A.M."/>
            <person name="Usie A."/>
            <person name="Barbosa P."/>
            <person name="Barros P.M."/>
            <person name="Capote T."/>
            <person name="Chaves I."/>
            <person name="Simoes F."/>
            <person name="Abreu I."/>
            <person name="Carrasquinho I."/>
            <person name="Faro C."/>
            <person name="Guimaraes J.B."/>
            <person name="Mendonca D."/>
            <person name="Nobrega F."/>
            <person name="Rodrigues L."/>
            <person name="Saibo N.J.M."/>
            <person name="Varela M.C."/>
            <person name="Egas C."/>
            <person name="Matos J."/>
            <person name="Miguel C.M."/>
            <person name="Oliveira M.M."/>
            <person name="Ricardo C.P."/>
            <person name="Goncalves S."/>
        </authorList>
    </citation>
    <scope>NUCLEOTIDE SEQUENCE [LARGE SCALE GENOMIC DNA]</scope>
    <source>
        <strain evidence="2">cv. HL8</strain>
    </source>
</reference>
<comment type="caution">
    <text evidence="1">The sequence shown here is derived from an EMBL/GenBank/DDBJ whole genome shotgun (WGS) entry which is preliminary data.</text>
</comment>
<organism evidence="1 2">
    <name type="scientific">Quercus suber</name>
    <name type="common">Cork oak</name>
    <dbReference type="NCBI Taxonomy" id="58331"/>
    <lineage>
        <taxon>Eukaryota</taxon>
        <taxon>Viridiplantae</taxon>
        <taxon>Streptophyta</taxon>
        <taxon>Embryophyta</taxon>
        <taxon>Tracheophyta</taxon>
        <taxon>Spermatophyta</taxon>
        <taxon>Magnoliopsida</taxon>
        <taxon>eudicotyledons</taxon>
        <taxon>Gunneridae</taxon>
        <taxon>Pentapetalae</taxon>
        <taxon>rosids</taxon>
        <taxon>fabids</taxon>
        <taxon>Fagales</taxon>
        <taxon>Fagaceae</taxon>
        <taxon>Quercus</taxon>
    </lineage>
</organism>
<evidence type="ECO:0000313" key="2">
    <source>
        <dbReference type="Proteomes" id="UP000237347"/>
    </source>
</evidence>
<accession>A0AAW0K6E7</accession>
<proteinExistence type="predicted"/>
<sequence>MLFLTRSILTSLLLRSWMIVGTWSSKFPVSSLSIASGKPTGVLTLLLGWEDFLMLILLFLRV</sequence>
<dbReference type="EMBL" id="PKMF04000393">
    <property type="protein sequence ID" value="KAK7834136.1"/>
    <property type="molecule type" value="Genomic_DNA"/>
</dbReference>
<dbReference type="Proteomes" id="UP000237347">
    <property type="component" value="Unassembled WGS sequence"/>
</dbReference>
<evidence type="ECO:0000313" key="1">
    <source>
        <dbReference type="EMBL" id="KAK7834136.1"/>
    </source>
</evidence>
<keyword evidence="2" id="KW-1185">Reference proteome</keyword>
<dbReference type="AlphaFoldDB" id="A0AAW0K6E7"/>
<gene>
    <name evidence="1" type="ORF">CFP56_024891</name>
</gene>